<evidence type="ECO:0000256" key="4">
    <source>
        <dbReference type="SAM" id="Phobius"/>
    </source>
</evidence>
<dbReference type="InterPro" id="IPR036259">
    <property type="entry name" value="MFS_trans_sf"/>
</dbReference>
<dbReference type="EMBL" id="CCCS020000035">
    <property type="protein sequence ID" value="CDQ10336.1"/>
    <property type="molecule type" value="Genomic_DNA"/>
</dbReference>
<dbReference type="PANTHER" id="PTHR43129:SF1">
    <property type="entry name" value="FOSMIDOMYCIN RESISTANCE PROTEIN"/>
    <property type="match status" value="1"/>
</dbReference>
<feature type="transmembrane region" description="Helical" evidence="4">
    <location>
        <begin position="260"/>
        <end position="278"/>
    </location>
</feature>
<proteinExistence type="predicted"/>
<protein>
    <submittedName>
        <fullName evidence="7">Fosmidomycin efflux system, member of the major facilitator superfamily</fullName>
    </submittedName>
    <submittedName>
        <fullName evidence="6">Fosmidomycin resistance protein</fullName>
    </submittedName>
</protein>
<dbReference type="GO" id="GO:0022857">
    <property type="term" value="F:transmembrane transporter activity"/>
    <property type="evidence" value="ECO:0007669"/>
    <property type="project" value="InterPro"/>
</dbReference>
<feature type="transmembrane region" description="Helical" evidence="4">
    <location>
        <begin position="54"/>
        <end position="74"/>
    </location>
</feature>
<reference evidence="6" key="2">
    <citation type="submission" date="2014-07" db="EMBL/GenBank/DDBJ databases">
        <title>Initial genome analysis of the psychrotolerant acidophile Acidithiobacillus ferrivorans CF27: insights into iron and sulfur oxidation pathways and into biofilm formation.</title>
        <authorList>
            <person name="Talla E."/>
            <person name="Hedrich S."/>
            <person name="Mangenot S."/>
            <person name="Ji B."/>
            <person name="Johnson D.B."/>
            <person name="Barbe V."/>
            <person name="Bonnefoy V."/>
        </authorList>
    </citation>
    <scope>NUCLEOTIDE SEQUENCE [LARGE SCALE GENOMIC DNA]</scope>
    <source>
        <strain evidence="6">CF27</strain>
    </source>
</reference>
<dbReference type="EMBL" id="LT841305">
    <property type="protein sequence ID" value="SMH64363.1"/>
    <property type="molecule type" value="Genomic_DNA"/>
</dbReference>
<feature type="transmembrane region" description="Helical" evidence="4">
    <location>
        <begin position="290"/>
        <end position="308"/>
    </location>
</feature>
<accession>A0A060UPY2</accession>
<feature type="transmembrane region" description="Helical" evidence="4">
    <location>
        <begin position="346"/>
        <end position="365"/>
    </location>
</feature>
<dbReference type="CDD" id="cd17478">
    <property type="entry name" value="MFS_FsR"/>
    <property type="match status" value="1"/>
</dbReference>
<evidence type="ECO:0000256" key="2">
    <source>
        <dbReference type="ARBA" id="ARBA00022989"/>
    </source>
</evidence>
<reference evidence="7 8" key="3">
    <citation type="submission" date="2017-03" db="EMBL/GenBank/DDBJ databases">
        <authorList>
            <person name="Regsiter A."/>
            <person name="William W."/>
        </authorList>
    </citation>
    <scope>NUCLEOTIDE SEQUENCE [LARGE SCALE GENOMIC DNA]</scope>
    <source>
        <strain evidence="7">PRJEB5721</strain>
    </source>
</reference>
<sequence length="441" mass="47365">MFLQKVGSAPSAVGDVTRFEVLGAISVSHFLNDSIQSLMLAVYPLFKSNFDLSFAQIGLITLAYQLTASIIQPLLGRFTDRHPMPYSLPFGMLFTFGGLLLLSVAPNYEALLLAAALVGLGSSVFHPESSRVARMASGGRHGLAQSIFQVGGNVGAAVGPLLAAFIIMPNGQHSLSWFSLAALLAIVILSFVGRWYQRQQRQPKRPTAKIVEPLLPPKLVRRSILILVALMFSKFLYLTSISSYLIFYLMQRFHIATQEAQMHLFIFLAAVAAGTLMGGPIGDRIGRKKVIWVSLLGIAPFTLVLPYVGLTLSAILTMIIGFLLASAFPAIVVYAQELVPGKVGTISGLFFGLAFGLGGVGAALLGELADIWSIQMVYQICAFLPLLGVLAAFLPHIPSVGSRRPEYGAPPLLRAVDDSSLRPVPAERGRVELHGAALPRG</sequence>
<dbReference type="Pfam" id="PF07690">
    <property type="entry name" value="MFS_1"/>
    <property type="match status" value="1"/>
</dbReference>
<dbReference type="InterPro" id="IPR020846">
    <property type="entry name" value="MFS_dom"/>
</dbReference>
<dbReference type="SUPFAM" id="SSF103473">
    <property type="entry name" value="MFS general substrate transporter"/>
    <property type="match status" value="1"/>
</dbReference>
<evidence type="ECO:0000256" key="1">
    <source>
        <dbReference type="ARBA" id="ARBA00022692"/>
    </source>
</evidence>
<feature type="transmembrane region" description="Helical" evidence="4">
    <location>
        <begin position="86"/>
        <end position="104"/>
    </location>
</feature>
<dbReference type="RefSeq" id="WP_081919390.1">
    <property type="nucleotide sequence ID" value="NZ_CCCS020000035.1"/>
</dbReference>
<gene>
    <name evidence="6" type="primary">fsr</name>
    <name evidence="7" type="ORF">AFERRI_10396</name>
    <name evidence="6" type="ORF">AFERRI_400117</name>
</gene>
<dbReference type="PROSITE" id="PS50850">
    <property type="entry name" value="MFS"/>
    <property type="match status" value="1"/>
</dbReference>
<keyword evidence="2 4" id="KW-1133">Transmembrane helix</keyword>
<feature type="transmembrane region" description="Helical" evidence="4">
    <location>
        <begin position="314"/>
        <end position="334"/>
    </location>
</feature>
<feature type="transmembrane region" description="Helical" evidence="4">
    <location>
        <begin position="224"/>
        <end position="248"/>
    </location>
</feature>
<evidence type="ECO:0000313" key="8">
    <source>
        <dbReference type="Proteomes" id="UP000193925"/>
    </source>
</evidence>
<dbReference type="Gene3D" id="1.20.1250.20">
    <property type="entry name" value="MFS general substrate transporter like domains"/>
    <property type="match status" value="2"/>
</dbReference>
<feature type="transmembrane region" description="Helical" evidence="4">
    <location>
        <begin position="147"/>
        <end position="168"/>
    </location>
</feature>
<name>A0A060UPY2_9PROT</name>
<evidence type="ECO:0000256" key="3">
    <source>
        <dbReference type="ARBA" id="ARBA00023136"/>
    </source>
</evidence>
<feature type="transmembrane region" description="Helical" evidence="4">
    <location>
        <begin position="174"/>
        <end position="196"/>
    </location>
</feature>
<feature type="transmembrane region" description="Helical" evidence="4">
    <location>
        <begin position="371"/>
        <end position="394"/>
    </location>
</feature>
<dbReference type="InterPro" id="IPR011701">
    <property type="entry name" value="MFS"/>
</dbReference>
<feature type="domain" description="Major facilitator superfamily (MFS) profile" evidence="5">
    <location>
        <begin position="21"/>
        <end position="400"/>
    </location>
</feature>
<evidence type="ECO:0000313" key="6">
    <source>
        <dbReference type="EMBL" id="CDQ10336.1"/>
    </source>
</evidence>
<keyword evidence="8" id="KW-1185">Reference proteome</keyword>
<feature type="transmembrane region" description="Helical" evidence="4">
    <location>
        <begin position="110"/>
        <end position="126"/>
    </location>
</feature>
<reference evidence="6" key="1">
    <citation type="submission" date="2014-03" db="EMBL/GenBank/DDBJ databases">
        <authorList>
            <person name="Genoscope - CEA"/>
        </authorList>
    </citation>
    <scope>NUCLEOTIDE SEQUENCE [LARGE SCALE GENOMIC DNA]</scope>
    <source>
        <strain evidence="6">CF27</strain>
    </source>
</reference>
<evidence type="ECO:0000313" key="7">
    <source>
        <dbReference type="EMBL" id="SMH64363.1"/>
    </source>
</evidence>
<dbReference type="PANTHER" id="PTHR43129">
    <property type="entry name" value="FOSMIDOMYCIN RESISTANCE PROTEIN"/>
    <property type="match status" value="1"/>
</dbReference>
<dbReference type="AlphaFoldDB" id="A0A060UPY2"/>
<keyword evidence="1 4" id="KW-0812">Transmembrane</keyword>
<evidence type="ECO:0000259" key="5">
    <source>
        <dbReference type="PROSITE" id="PS50850"/>
    </source>
</evidence>
<keyword evidence="3 4" id="KW-0472">Membrane</keyword>
<dbReference type="GO" id="GO:0005886">
    <property type="term" value="C:plasma membrane"/>
    <property type="evidence" value="ECO:0007669"/>
    <property type="project" value="TreeGrafter"/>
</dbReference>
<dbReference type="Proteomes" id="UP000193925">
    <property type="component" value="Chromosome AFERRI"/>
</dbReference>
<organism evidence="6">
    <name type="scientific">Acidithiobacillus ferrivorans</name>
    <dbReference type="NCBI Taxonomy" id="160808"/>
    <lineage>
        <taxon>Bacteria</taxon>
        <taxon>Pseudomonadati</taxon>
        <taxon>Pseudomonadota</taxon>
        <taxon>Acidithiobacillia</taxon>
        <taxon>Acidithiobacillales</taxon>
        <taxon>Acidithiobacillaceae</taxon>
        <taxon>Acidithiobacillus</taxon>
    </lineage>
</organism>